<dbReference type="STRING" id="1423744.FC86_GL000924"/>
<dbReference type="Pfam" id="PF16069">
    <property type="entry name" value="DUF4811"/>
    <property type="match status" value="1"/>
</dbReference>
<dbReference type="AlphaFoldDB" id="A0A0R2DUQ5"/>
<dbReference type="OrthoDB" id="2300097at2"/>
<reference evidence="2 3" key="1">
    <citation type="journal article" date="2015" name="Genome Announc.">
        <title>Expanding the biotechnology potential of lactobacilli through comparative genomics of 213 strains and associated genera.</title>
        <authorList>
            <person name="Sun Z."/>
            <person name="Harris H.M."/>
            <person name="McCann A."/>
            <person name="Guo C."/>
            <person name="Argimon S."/>
            <person name="Zhang W."/>
            <person name="Yang X."/>
            <person name="Jeffery I.B."/>
            <person name="Cooney J.C."/>
            <person name="Kagawa T.F."/>
            <person name="Liu W."/>
            <person name="Song Y."/>
            <person name="Salvetti E."/>
            <person name="Wrobel A."/>
            <person name="Rasinkangas P."/>
            <person name="Parkhill J."/>
            <person name="Rea M.C."/>
            <person name="O'Sullivan O."/>
            <person name="Ritari J."/>
            <person name="Douillard F.P."/>
            <person name="Paul Ross R."/>
            <person name="Yang R."/>
            <person name="Briner A.E."/>
            <person name="Felis G.E."/>
            <person name="de Vos W.M."/>
            <person name="Barrangou R."/>
            <person name="Klaenhammer T.R."/>
            <person name="Caufield P.W."/>
            <person name="Cui Y."/>
            <person name="Zhang H."/>
            <person name="O'Toole P.W."/>
        </authorList>
    </citation>
    <scope>NUCLEOTIDE SEQUENCE [LARGE SCALE GENOMIC DNA]</scope>
    <source>
        <strain evidence="2 3">DSM 23037</strain>
    </source>
</reference>
<dbReference type="PATRIC" id="fig|1423744.4.peg.950"/>
<evidence type="ECO:0000256" key="1">
    <source>
        <dbReference type="SAM" id="Phobius"/>
    </source>
</evidence>
<keyword evidence="1" id="KW-0812">Transmembrane</keyword>
<name>A0A0R2DUQ5_9LACO</name>
<organism evidence="2 3">
    <name type="scientific">Holzapfeliella floricola DSM 23037 = JCM 16512</name>
    <dbReference type="NCBI Taxonomy" id="1423744"/>
    <lineage>
        <taxon>Bacteria</taxon>
        <taxon>Bacillati</taxon>
        <taxon>Bacillota</taxon>
        <taxon>Bacilli</taxon>
        <taxon>Lactobacillales</taxon>
        <taxon>Lactobacillaceae</taxon>
        <taxon>Holzapfeliella</taxon>
    </lineage>
</organism>
<keyword evidence="3" id="KW-1185">Reference proteome</keyword>
<accession>A0A0R2DUQ5</accession>
<keyword evidence="1" id="KW-0472">Membrane</keyword>
<evidence type="ECO:0000313" key="3">
    <source>
        <dbReference type="Proteomes" id="UP000051378"/>
    </source>
</evidence>
<feature type="transmembrane region" description="Helical" evidence="1">
    <location>
        <begin position="30"/>
        <end position="53"/>
    </location>
</feature>
<comment type="caution">
    <text evidence="2">The sequence shown here is derived from an EMBL/GenBank/DDBJ whole genome shotgun (WGS) entry which is preliminary data.</text>
</comment>
<gene>
    <name evidence="2" type="ORF">FC86_GL000924</name>
</gene>
<feature type="transmembrane region" description="Helical" evidence="1">
    <location>
        <begin position="6"/>
        <end position="23"/>
    </location>
</feature>
<dbReference type="InterPro" id="IPR032083">
    <property type="entry name" value="DUF4811"/>
</dbReference>
<evidence type="ECO:0000313" key="2">
    <source>
        <dbReference type="EMBL" id="KRN03812.1"/>
    </source>
</evidence>
<proteinExistence type="predicted"/>
<protein>
    <recommendedName>
        <fullName evidence="4">DUF4811 domain-containing protein</fullName>
    </recommendedName>
</protein>
<evidence type="ECO:0008006" key="4">
    <source>
        <dbReference type="Google" id="ProtNLM"/>
    </source>
</evidence>
<sequence>MLTLIIYIVIIFTLLTLFSWFLIKPKLLRVVLGTISSALLLLSSLSIVANTAYHFGMEEKTVVNTAEIYTAGQKESPVNLLIANQIGTQSGNYAMNFRDSQDSQDPTTHFVPDQSHMAESVKKSATYKIVDEQTSAKLITTTTKWQFSSDFYKTLFKVEDSDSELISEKNEITVPKSNWLVLSADQAKSLAEKQQAMTDEQKQAQQTQLKQEVAKQVQTYQAQNPGANQQQLAEYTQQVSTQLTLQMMNSLIN</sequence>
<dbReference type="EMBL" id="AYZL01000020">
    <property type="protein sequence ID" value="KRN03812.1"/>
    <property type="molecule type" value="Genomic_DNA"/>
</dbReference>
<keyword evidence="1" id="KW-1133">Transmembrane helix</keyword>
<dbReference type="Proteomes" id="UP000051378">
    <property type="component" value="Unassembled WGS sequence"/>
</dbReference>